<feature type="transmembrane region" description="Helical" evidence="9">
    <location>
        <begin position="144"/>
        <end position="164"/>
    </location>
</feature>
<keyword evidence="6 9" id="KW-0812">Transmembrane</keyword>
<feature type="transmembrane region" description="Helical" evidence="9">
    <location>
        <begin position="76"/>
        <end position="96"/>
    </location>
</feature>
<feature type="transmembrane region" description="Helical" evidence="9">
    <location>
        <begin position="200"/>
        <end position="220"/>
    </location>
</feature>
<name>A0A8S3T6Q5_MYTED</name>
<keyword evidence="7 9" id="KW-1133">Transmembrane helix</keyword>
<accession>A0A8S3T6Q5</accession>
<feature type="transmembrane region" description="Helical" evidence="9">
    <location>
        <begin position="412"/>
        <end position="438"/>
    </location>
</feature>
<evidence type="ECO:0000256" key="2">
    <source>
        <dbReference type="ARBA" id="ARBA00004651"/>
    </source>
</evidence>
<dbReference type="GO" id="GO:0032217">
    <property type="term" value="F:riboflavin transmembrane transporter activity"/>
    <property type="evidence" value="ECO:0007669"/>
    <property type="project" value="UniProtKB-UniRule"/>
</dbReference>
<keyword evidence="5 9" id="KW-1003">Cell membrane</keyword>
<evidence type="ECO:0000256" key="6">
    <source>
        <dbReference type="ARBA" id="ARBA00022692"/>
    </source>
</evidence>
<evidence type="ECO:0000256" key="5">
    <source>
        <dbReference type="ARBA" id="ARBA00022475"/>
    </source>
</evidence>
<gene>
    <name evidence="10" type="ORF">MEDL_42137</name>
</gene>
<feature type="transmembrane region" description="Helical" evidence="9">
    <location>
        <begin position="351"/>
        <end position="373"/>
    </location>
</feature>
<evidence type="ECO:0000256" key="1">
    <source>
        <dbReference type="ARBA" id="ARBA00000215"/>
    </source>
</evidence>
<keyword evidence="8 9" id="KW-0472">Membrane</keyword>
<feature type="transmembrane region" description="Helical" evidence="9">
    <location>
        <begin position="380"/>
        <end position="400"/>
    </location>
</feature>
<proteinExistence type="inferred from homology"/>
<sequence length="541" mass="61262">MQRSKHNCIFISGLFGIGSWVDINGMFVEIPVFVQHLPEGWKLPSYLSIITQMANIGPIFITVMYIVFKKHMWERVAVYTVLCTGAASCLFLSFFWKETTVIAGELHSTALLVLHFFLSLTDCTTSVLFLPFMATFKRQYMTSYFIGEGLSGLIPSMVALGQGVGKLTCKNVSIYNKADNSTSYSAQPEYHSIRFTVEEFFYFLFTMLVISILSFTILNYTSYCKKEKVKHYDDSRKCEPMNGFELASDQNTSKLLPANDSDELVISSEQDSTCQYDQDSTRQHEQDSTCQYLTKKPNSQSVEITENILPEILTRGMFTYYLVIIAWVNCLSNGTLPALQSYSTLPNGNEAYHLAATMAKISNPVACFVSCFITVKFRNAISVLTFFGTALAGYIIYLAVESPNPAFDDTTVGTGVVVTVWVLVTFLLTFVKLFNVLFSHTVNIEQMICDSFDKYFCLYDRNEKKYNESCVETDLMLKNQDINLLVAGSLQGDPCDHEFYQPFKFSSIGNSRCVYKQSTVARKDKSCIKKWNRENSQIMPL</sequence>
<evidence type="ECO:0000313" key="11">
    <source>
        <dbReference type="Proteomes" id="UP000683360"/>
    </source>
</evidence>
<evidence type="ECO:0000313" key="10">
    <source>
        <dbReference type="EMBL" id="CAG2229185.1"/>
    </source>
</evidence>
<dbReference type="Proteomes" id="UP000683360">
    <property type="component" value="Unassembled WGS sequence"/>
</dbReference>
<dbReference type="PANTHER" id="PTHR12929:SF10">
    <property type="entry name" value="RIBOFLAVIN TRANSPORTER"/>
    <property type="match status" value="1"/>
</dbReference>
<evidence type="ECO:0000256" key="7">
    <source>
        <dbReference type="ARBA" id="ARBA00022989"/>
    </source>
</evidence>
<dbReference type="PANTHER" id="PTHR12929">
    <property type="entry name" value="SOLUTE CARRIER FAMILY 52"/>
    <property type="match status" value="1"/>
</dbReference>
<feature type="transmembrane region" description="Helical" evidence="9">
    <location>
        <begin position="7"/>
        <end position="34"/>
    </location>
</feature>
<comment type="similarity">
    <text evidence="3 9">Belongs to the riboflavin transporter family.</text>
</comment>
<comment type="catalytic activity">
    <reaction evidence="1 9">
        <text>riboflavin(in) = riboflavin(out)</text>
        <dbReference type="Rhea" id="RHEA:35015"/>
        <dbReference type="ChEBI" id="CHEBI:57986"/>
    </reaction>
</comment>
<reference evidence="10" key="1">
    <citation type="submission" date="2021-03" db="EMBL/GenBank/DDBJ databases">
        <authorList>
            <person name="Bekaert M."/>
        </authorList>
    </citation>
    <scope>NUCLEOTIDE SEQUENCE</scope>
</reference>
<protein>
    <recommendedName>
        <fullName evidence="9">Riboflavin transporter</fullName>
    </recommendedName>
</protein>
<keyword evidence="4 9" id="KW-0813">Transport</keyword>
<evidence type="ECO:0000256" key="4">
    <source>
        <dbReference type="ARBA" id="ARBA00022448"/>
    </source>
</evidence>
<dbReference type="GO" id="GO:0005886">
    <property type="term" value="C:plasma membrane"/>
    <property type="evidence" value="ECO:0007669"/>
    <property type="project" value="UniProtKB-SubCell"/>
</dbReference>
<feature type="transmembrane region" description="Helical" evidence="9">
    <location>
        <begin position="108"/>
        <end position="132"/>
    </location>
</feature>
<evidence type="ECO:0000256" key="8">
    <source>
        <dbReference type="ARBA" id="ARBA00023136"/>
    </source>
</evidence>
<dbReference type="OrthoDB" id="9995836at2759"/>
<dbReference type="InterPro" id="IPR009357">
    <property type="entry name" value="Riboflavin_transptr"/>
</dbReference>
<feature type="transmembrane region" description="Helical" evidence="9">
    <location>
        <begin position="318"/>
        <end position="339"/>
    </location>
</feature>
<comment type="caution">
    <text evidence="10">The sequence shown here is derived from an EMBL/GenBank/DDBJ whole genome shotgun (WGS) entry which is preliminary data.</text>
</comment>
<dbReference type="EMBL" id="CAJPWZ010002017">
    <property type="protein sequence ID" value="CAG2229185.1"/>
    <property type="molecule type" value="Genomic_DNA"/>
</dbReference>
<keyword evidence="11" id="KW-1185">Reference proteome</keyword>
<feature type="transmembrane region" description="Helical" evidence="9">
    <location>
        <begin position="46"/>
        <end position="67"/>
    </location>
</feature>
<evidence type="ECO:0000256" key="3">
    <source>
        <dbReference type="ARBA" id="ARBA00006366"/>
    </source>
</evidence>
<comment type="subcellular location">
    <subcellularLocation>
        <location evidence="2 9">Cell membrane</location>
        <topology evidence="2 9">Multi-pass membrane protein</topology>
    </subcellularLocation>
</comment>
<organism evidence="10 11">
    <name type="scientific">Mytilus edulis</name>
    <name type="common">Blue mussel</name>
    <dbReference type="NCBI Taxonomy" id="6550"/>
    <lineage>
        <taxon>Eukaryota</taxon>
        <taxon>Metazoa</taxon>
        <taxon>Spiralia</taxon>
        <taxon>Lophotrochozoa</taxon>
        <taxon>Mollusca</taxon>
        <taxon>Bivalvia</taxon>
        <taxon>Autobranchia</taxon>
        <taxon>Pteriomorphia</taxon>
        <taxon>Mytilida</taxon>
        <taxon>Mytiloidea</taxon>
        <taxon>Mytilidae</taxon>
        <taxon>Mytilinae</taxon>
        <taxon>Mytilus</taxon>
    </lineage>
</organism>
<dbReference type="Pfam" id="PF06237">
    <property type="entry name" value="SLC52_ribofla_tr"/>
    <property type="match status" value="1"/>
</dbReference>
<evidence type="ECO:0000256" key="9">
    <source>
        <dbReference type="RuleBase" id="RU368035"/>
    </source>
</evidence>
<comment type="function">
    <text evidence="9">Plasma membrane transporter mediating the uptake by cells of the water soluble vitamin B2/riboflavin that plays a key role in biochemical oxidation-reduction reactions of the carbohydrate, lipid, and amino acid metabolism.</text>
</comment>
<dbReference type="AlphaFoldDB" id="A0A8S3T6Q5"/>